<gene>
    <name evidence="1" type="ORF">AgrTiEU6_115</name>
</gene>
<dbReference type="EMBL" id="KX388535">
    <property type="protein sequence ID" value="ARU12342.1"/>
    <property type="molecule type" value="Genomic_DNA"/>
</dbReference>
<keyword evidence="1" id="KW-0614">Plasmid</keyword>
<name>A0A3S6I862_AGRTU</name>
<organism evidence="1">
    <name type="scientific">Agrobacterium tumefaciens</name>
    <dbReference type="NCBI Taxonomy" id="358"/>
    <lineage>
        <taxon>Bacteria</taxon>
        <taxon>Pseudomonadati</taxon>
        <taxon>Pseudomonadota</taxon>
        <taxon>Alphaproteobacteria</taxon>
        <taxon>Hyphomicrobiales</taxon>
        <taxon>Rhizobiaceae</taxon>
        <taxon>Rhizobium/Agrobacterium group</taxon>
        <taxon>Agrobacterium</taxon>
        <taxon>Agrobacterium tumefaciens complex</taxon>
    </lineage>
</organism>
<reference evidence="1" key="1">
    <citation type="submission" date="2016-06" db="EMBL/GenBank/DDBJ databases">
        <title>Complete sequence of Ti-plasmid pTiEU6.</title>
        <authorList>
            <person name="Shao S."/>
            <person name="Henkel C."/>
            <person name="van Heusden G.H."/>
            <person name="Hooykaas P."/>
        </authorList>
    </citation>
    <scope>NUCLEOTIDE SEQUENCE</scope>
    <source>
        <strain evidence="1">EU6</strain>
        <plasmid evidence="1">pTiEU6</plasmid>
    </source>
</reference>
<geneLocation type="plasmid" evidence="1">
    <name>pTiEU6</name>
</geneLocation>
<accession>A0A3S6I862</accession>
<evidence type="ECO:0000313" key="1">
    <source>
        <dbReference type="EMBL" id="ARU12342.1"/>
    </source>
</evidence>
<proteinExistence type="predicted"/>
<protein>
    <submittedName>
        <fullName evidence="1">Uncharacterized protein</fullName>
    </submittedName>
</protein>
<sequence>MLTVSVRTLPMMELLPLVVNSPMTAIVVTFPVCSGRAHRVLDDGVKTDGDRRRTLGPKRQWRAAGSGFLVARGMRTCS</sequence>
<dbReference type="AlphaFoldDB" id="A0A3S6I862"/>